<keyword evidence="2" id="KW-0812">Transmembrane</keyword>
<sequence length="306" mass="32140">MSEEKQLTVAEILARAQQENPDAGKRRRHRRSIEEGGVTVAELTGSLKKVDARPAESKHSSVPIDAPEEPEAVEQSHAAEPKFEQAQPAEPRKAASTRIDVAPEAAPEAKPQSTSSRITIAPAPVEKDSSEKAPADETAVIQKVEVAEEPAAKPTPAPAAASEPKAFPAAPVKERDLKEEPVQPLVPDSETARSAAPSRAAAVEQGESDPFDEGVPAEQIEVEEETINPIVLVLLIFLGVIAGILGFLVFQWVWANTGTAVAVGSAIAFVILVLFGVRALRTGKDGLTMTMAGIAAAVAAFGPALL</sequence>
<keyword evidence="4" id="KW-1185">Reference proteome</keyword>
<dbReference type="Proteomes" id="UP000217209">
    <property type="component" value="Chromosome"/>
</dbReference>
<proteinExistence type="predicted"/>
<feature type="region of interest" description="Disordered" evidence="1">
    <location>
        <begin position="14"/>
        <end position="142"/>
    </location>
</feature>
<protein>
    <submittedName>
        <fullName evidence="3">Uncharacterized protein</fullName>
    </submittedName>
</protein>
<reference evidence="3 4" key="1">
    <citation type="submission" date="2016-12" db="EMBL/GenBank/DDBJ databases">
        <authorList>
            <person name="Song W.-J."/>
            <person name="Kurnit D.M."/>
        </authorList>
    </citation>
    <scope>NUCLEOTIDE SEQUENCE [LARGE SCALE GENOMIC DNA]</scope>
    <source>
        <strain evidence="3 4">DSM 30827</strain>
    </source>
</reference>
<organism evidence="3 4">
    <name type="scientific">Corynebacterium glaucum</name>
    <dbReference type="NCBI Taxonomy" id="187491"/>
    <lineage>
        <taxon>Bacteria</taxon>
        <taxon>Bacillati</taxon>
        <taxon>Actinomycetota</taxon>
        <taxon>Actinomycetes</taxon>
        <taxon>Mycobacteriales</taxon>
        <taxon>Corynebacteriaceae</taxon>
        <taxon>Corynebacterium</taxon>
    </lineage>
</organism>
<keyword evidence="2" id="KW-0472">Membrane</keyword>
<feature type="transmembrane region" description="Helical" evidence="2">
    <location>
        <begin position="287"/>
        <end position="305"/>
    </location>
</feature>
<dbReference type="AlphaFoldDB" id="A0A1Q2HTT7"/>
<evidence type="ECO:0000256" key="1">
    <source>
        <dbReference type="SAM" id="MobiDB-lite"/>
    </source>
</evidence>
<dbReference type="EMBL" id="CP019688">
    <property type="protein sequence ID" value="AQQ14253.1"/>
    <property type="molecule type" value="Genomic_DNA"/>
</dbReference>
<dbReference type="RefSeq" id="WP_232507144.1">
    <property type="nucleotide sequence ID" value="NZ_CP019688.1"/>
</dbReference>
<feature type="region of interest" description="Disordered" evidence="1">
    <location>
        <begin position="172"/>
        <end position="212"/>
    </location>
</feature>
<feature type="transmembrane region" description="Helical" evidence="2">
    <location>
        <begin position="260"/>
        <end position="280"/>
    </location>
</feature>
<dbReference type="KEGG" id="cgv:CGLAU_01310"/>
<keyword evidence="2" id="KW-1133">Transmembrane helix</keyword>
<feature type="compositionally biased region" description="Basic and acidic residues" evidence="1">
    <location>
        <begin position="48"/>
        <end position="59"/>
    </location>
</feature>
<feature type="compositionally biased region" description="Basic and acidic residues" evidence="1">
    <location>
        <begin position="125"/>
        <end position="135"/>
    </location>
</feature>
<feature type="transmembrane region" description="Helical" evidence="2">
    <location>
        <begin position="230"/>
        <end position="254"/>
    </location>
</feature>
<evidence type="ECO:0000313" key="3">
    <source>
        <dbReference type="EMBL" id="AQQ14253.1"/>
    </source>
</evidence>
<feature type="compositionally biased region" description="Low complexity" evidence="1">
    <location>
        <begin position="192"/>
        <end position="202"/>
    </location>
</feature>
<feature type="compositionally biased region" description="Basic and acidic residues" evidence="1">
    <location>
        <begin position="172"/>
        <end position="181"/>
    </location>
</feature>
<accession>A0A1Q2HTT7</accession>
<evidence type="ECO:0000313" key="4">
    <source>
        <dbReference type="Proteomes" id="UP000217209"/>
    </source>
</evidence>
<evidence type="ECO:0000256" key="2">
    <source>
        <dbReference type="SAM" id="Phobius"/>
    </source>
</evidence>
<name>A0A1Q2HTT7_9CORY</name>
<gene>
    <name evidence="3" type="ORF">CGLAU_01310</name>
</gene>